<organism evidence="2 3">
    <name type="scientific">Clostridium neonatale</name>
    <dbReference type="NCBI Taxonomy" id="137838"/>
    <lineage>
        <taxon>Bacteria</taxon>
        <taxon>Bacillati</taxon>
        <taxon>Bacillota</taxon>
        <taxon>Clostridia</taxon>
        <taxon>Eubacteriales</taxon>
        <taxon>Clostridiaceae</taxon>
        <taxon>Clostridium</taxon>
    </lineage>
</organism>
<sequence length="42" mass="4998">MDEQSRNSMEPELPSIKFNNCNIADNCLFLFILNRKYKLYAI</sequence>
<reference evidence="1" key="2">
    <citation type="submission" date="2021-10" db="EMBL/GenBank/DDBJ databases">
        <authorList>
            <person name="Mesa V."/>
        </authorList>
    </citation>
    <scope>NUCLEOTIDE SEQUENCE</scope>
    <source>
        <strain evidence="1">CC3_PB</strain>
    </source>
</reference>
<dbReference type="Proteomes" id="UP000789738">
    <property type="component" value="Unassembled WGS sequence"/>
</dbReference>
<name>A0A650M6E8_9CLOT</name>
<gene>
    <name evidence="1" type="ORF">CNEO_44787</name>
    <name evidence="2" type="ORF">CNEONATNEC25_00914</name>
</gene>
<proteinExistence type="predicted"/>
<reference evidence="2 3" key="1">
    <citation type="submission" date="2018-06" db="EMBL/GenBank/DDBJ databases">
        <authorList>
            <consortium name="IHU Genomes"/>
        </authorList>
    </citation>
    <scope>NUCLEOTIDE SEQUENCE [LARGE SCALE GENOMIC DNA]</scope>
    <source>
        <strain evidence="2 3">NEC25</strain>
    </source>
</reference>
<protein>
    <submittedName>
        <fullName evidence="2">Uncharacterized protein</fullName>
    </submittedName>
</protein>
<evidence type="ECO:0000313" key="1">
    <source>
        <dbReference type="EMBL" id="CAG9710475.1"/>
    </source>
</evidence>
<evidence type="ECO:0000313" key="3">
    <source>
        <dbReference type="Proteomes" id="UP000431451"/>
    </source>
</evidence>
<dbReference type="Proteomes" id="UP000431451">
    <property type="component" value="Unassembled WGS sequence"/>
</dbReference>
<dbReference type="EMBL" id="CAKJVE010000004">
    <property type="protein sequence ID" value="CAG9710475.1"/>
    <property type="molecule type" value="Genomic_DNA"/>
</dbReference>
<dbReference type="EMBL" id="UWJD01000001">
    <property type="protein sequence ID" value="VCT83319.1"/>
    <property type="molecule type" value="Genomic_DNA"/>
</dbReference>
<dbReference type="RefSeq" id="WP_268259064.1">
    <property type="nucleotide sequence ID" value="NZ_CAKJVD010000028.1"/>
</dbReference>
<dbReference type="GeneID" id="79395926"/>
<evidence type="ECO:0000313" key="2">
    <source>
        <dbReference type="EMBL" id="VCT83319.1"/>
    </source>
</evidence>
<accession>A0A650M6E8</accession>
<dbReference type="AlphaFoldDB" id="A0A650M6E8"/>